<dbReference type="AlphaFoldDB" id="A0A1F7HBJ3"/>
<dbReference type="InterPro" id="IPR036583">
    <property type="entry name" value="23S_rRNA_IVS_sf"/>
</dbReference>
<evidence type="ECO:0000259" key="1">
    <source>
        <dbReference type="Pfam" id="PF22296"/>
    </source>
</evidence>
<organism evidence="2 3">
    <name type="scientific">Candidatus Roizmanbacteria bacterium RIFCSPHIGHO2_02_FULL_39_9</name>
    <dbReference type="NCBI Taxonomy" id="1802040"/>
    <lineage>
        <taxon>Bacteria</taxon>
        <taxon>Candidatus Roizmaniibacteriota</taxon>
    </lineage>
</organism>
<accession>A0A1F7HBJ3</accession>
<proteinExistence type="predicted"/>
<dbReference type="Proteomes" id="UP000178597">
    <property type="component" value="Unassembled WGS sequence"/>
</dbReference>
<reference evidence="2 3" key="1">
    <citation type="journal article" date="2016" name="Nat. Commun.">
        <title>Thousands of microbial genomes shed light on interconnected biogeochemical processes in an aquifer system.</title>
        <authorList>
            <person name="Anantharaman K."/>
            <person name="Brown C.T."/>
            <person name="Hug L.A."/>
            <person name="Sharon I."/>
            <person name="Castelle C.J."/>
            <person name="Probst A.J."/>
            <person name="Thomas B.C."/>
            <person name="Singh A."/>
            <person name="Wilkins M.J."/>
            <person name="Karaoz U."/>
            <person name="Brodie E.L."/>
            <person name="Williams K.H."/>
            <person name="Hubbard S.S."/>
            <person name="Banfield J.F."/>
        </authorList>
    </citation>
    <scope>NUCLEOTIDE SEQUENCE [LARGE SCALE GENOMIC DNA]</scope>
</reference>
<dbReference type="CDD" id="cd16376">
    <property type="entry name" value="Avd_like"/>
    <property type="match status" value="1"/>
</dbReference>
<dbReference type="EMBL" id="MFZP01000006">
    <property type="protein sequence ID" value="OGK28423.1"/>
    <property type="molecule type" value="Genomic_DNA"/>
</dbReference>
<sequence>MEDKLILFQKIYDLTLWLFPLVNRIPKFHKVVLGRQLEELALSLLLRVLSANRARGAKRKRLQLTLSDELDKLRILLRLTKDLRFMSIKQYSYSARMMNEIGKILYGWTRSTPKKKDLVKQEVNLRLFD</sequence>
<dbReference type="Gene3D" id="1.20.1440.60">
    <property type="entry name" value="23S rRNA-intervening sequence"/>
    <property type="match status" value="1"/>
</dbReference>
<name>A0A1F7HBJ3_9BACT</name>
<dbReference type="SUPFAM" id="SSF158446">
    <property type="entry name" value="IVS-encoded protein-like"/>
    <property type="match status" value="1"/>
</dbReference>
<evidence type="ECO:0000313" key="3">
    <source>
        <dbReference type="Proteomes" id="UP000178597"/>
    </source>
</evidence>
<comment type="caution">
    <text evidence="2">The sequence shown here is derived from an EMBL/GenBank/DDBJ whole genome shotgun (WGS) entry which is preliminary data.</text>
</comment>
<dbReference type="NCBIfam" id="NF033474">
    <property type="entry name" value="DivGenRetAVD"/>
    <property type="match status" value="1"/>
</dbReference>
<protein>
    <recommendedName>
        <fullName evidence="1">bAvd-like domain-containing protein</fullName>
    </recommendedName>
</protein>
<dbReference type="InterPro" id="IPR055360">
    <property type="entry name" value="bAvd"/>
</dbReference>
<feature type="domain" description="bAvd-like" evidence="1">
    <location>
        <begin position="5"/>
        <end position="111"/>
    </location>
</feature>
<gene>
    <name evidence="2" type="ORF">A3C28_04490</name>
</gene>
<dbReference type="Pfam" id="PF22296">
    <property type="entry name" value="bAvd"/>
    <property type="match status" value="1"/>
</dbReference>
<evidence type="ECO:0000313" key="2">
    <source>
        <dbReference type="EMBL" id="OGK28423.1"/>
    </source>
</evidence>